<dbReference type="InterPro" id="IPR023198">
    <property type="entry name" value="PGP-like_dom2"/>
</dbReference>
<dbReference type="Gene3D" id="3.40.50.1000">
    <property type="entry name" value="HAD superfamily/HAD-like"/>
    <property type="match status" value="1"/>
</dbReference>
<gene>
    <name evidence="1" type="ORF">IAB51_12440</name>
</gene>
<reference evidence="1" key="1">
    <citation type="submission" date="2020-10" db="EMBL/GenBank/DDBJ databases">
        <authorList>
            <person name="Gilroy R."/>
        </authorList>
    </citation>
    <scope>NUCLEOTIDE SEQUENCE</scope>
    <source>
        <strain evidence="1">CHK199-13235</strain>
    </source>
</reference>
<protein>
    <submittedName>
        <fullName evidence="1">HAD family phosphatase</fullName>
    </submittedName>
</protein>
<reference evidence="1" key="2">
    <citation type="journal article" date="2021" name="PeerJ">
        <title>Extensive microbial diversity within the chicken gut microbiome revealed by metagenomics and culture.</title>
        <authorList>
            <person name="Gilroy R."/>
            <person name="Ravi A."/>
            <person name="Getino M."/>
            <person name="Pursley I."/>
            <person name="Horton D.L."/>
            <person name="Alikhan N.F."/>
            <person name="Baker D."/>
            <person name="Gharbi K."/>
            <person name="Hall N."/>
            <person name="Watson M."/>
            <person name="Adriaenssens E.M."/>
            <person name="Foster-Nyarko E."/>
            <person name="Jarju S."/>
            <person name="Secka A."/>
            <person name="Antonio M."/>
            <person name="Oren A."/>
            <person name="Chaudhuri R.R."/>
            <person name="La Ragione R."/>
            <person name="Hildebrand F."/>
            <person name="Pallen M.J."/>
        </authorList>
    </citation>
    <scope>NUCLEOTIDE SEQUENCE</scope>
    <source>
        <strain evidence="1">CHK199-13235</strain>
    </source>
</reference>
<dbReference type="SUPFAM" id="SSF56784">
    <property type="entry name" value="HAD-like"/>
    <property type="match status" value="1"/>
</dbReference>
<dbReference type="PANTHER" id="PTHR18901:SF38">
    <property type="entry name" value="PSEUDOURIDINE-5'-PHOSPHATASE"/>
    <property type="match status" value="1"/>
</dbReference>
<accession>A0A9D1FPN2</accession>
<dbReference type="PRINTS" id="PR00413">
    <property type="entry name" value="HADHALOGNASE"/>
</dbReference>
<dbReference type="Gene3D" id="1.10.150.240">
    <property type="entry name" value="Putative phosphatase, domain 2"/>
    <property type="match status" value="1"/>
</dbReference>
<dbReference type="EMBL" id="DVJP01000080">
    <property type="protein sequence ID" value="HIS77593.1"/>
    <property type="molecule type" value="Genomic_DNA"/>
</dbReference>
<sequence>MEKQIKGIIFDMDGTLVDSMANWRRIGTLCMEYLGKKTGRPDFDQVIYRMKTEDVMAMFAQYGVKISSRQEYEDIYYAAIRPSYETVVPMPGILEVLEEFRSRGLKMCVATATRSDVALPVLERLGIMPYMEFLLCCKDVRAGKEKPDIYLESARRLGLSVSETVVFEDADYCVKTAKSAGFPVVGILDSTAGQEEIQYVREHSDLFLENYSQLLKILRDGGK</sequence>
<proteinExistence type="predicted"/>
<dbReference type="Pfam" id="PF00702">
    <property type="entry name" value="Hydrolase"/>
    <property type="match status" value="1"/>
</dbReference>
<evidence type="ECO:0000313" key="1">
    <source>
        <dbReference type="EMBL" id="HIS77593.1"/>
    </source>
</evidence>
<evidence type="ECO:0000313" key="2">
    <source>
        <dbReference type="Proteomes" id="UP000824002"/>
    </source>
</evidence>
<dbReference type="InterPro" id="IPR036412">
    <property type="entry name" value="HAD-like_sf"/>
</dbReference>
<dbReference type="PANTHER" id="PTHR18901">
    <property type="entry name" value="2-DEOXYGLUCOSE-6-PHOSPHATE PHOSPHATASE 2"/>
    <property type="match status" value="1"/>
</dbReference>
<dbReference type="InterPro" id="IPR006439">
    <property type="entry name" value="HAD-SF_hydro_IA"/>
</dbReference>
<comment type="caution">
    <text evidence="1">The sequence shown here is derived from an EMBL/GenBank/DDBJ whole genome shotgun (WGS) entry which is preliminary data.</text>
</comment>
<dbReference type="SFLD" id="SFLDS00003">
    <property type="entry name" value="Haloacid_Dehalogenase"/>
    <property type="match status" value="1"/>
</dbReference>
<dbReference type="InterPro" id="IPR023214">
    <property type="entry name" value="HAD_sf"/>
</dbReference>
<organism evidence="1 2">
    <name type="scientific">Candidatus Merdivicinus excrementipullorum</name>
    <dbReference type="NCBI Taxonomy" id="2840867"/>
    <lineage>
        <taxon>Bacteria</taxon>
        <taxon>Bacillati</taxon>
        <taxon>Bacillota</taxon>
        <taxon>Clostridia</taxon>
        <taxon>Eubacteriales</taxon>
        <taxon>Oscillospiraceae</taxon>
        <taxon>Oscillospiraceae incertae sedis</taxon>
        <taxon>Candidatus Merdivicinus</taxon>
    </lineage>
</organism>
<dbReference type="AlphaFoldDB" id="A0A9D1FPN2"/>
<name>A0A9D1FPN2_9FIRM</name>
<dbReference type="SFLD" id="SFLDG01129">
    <property type="entry name" value="C1.5:_HAD__Beta-PGM__Phosphata"/>
    <property type="match status" value="1"/>
</dbReference>
<dbReference type="NCBIfam" id="TIGR01509">
    <property type="entry name" value="HAD-SF-IA-v3"/>
    <property type="match status" value="1"/>
</dbReference>
<dbReference type="Proteomes" id="UP000824002">
    <property type="component" value="Unassembled WGS sequence"/>
</dbReference>